<dbReference type="InterPro" id="IPR000172">
    <property type="entry name" value="GMC_OxRdtase_N"/>
</dbReference>
<keyword evidence="5" id="KW-0560">Oxidoreductase</keyword>
<dbReference type="Pfam" id="PF13450">
    <property type="entry name" value="NAD_binding_8"/>
    <property type="match status" value="1"/>
</dbReference>
<sequence>MDFDAIVVGSGMSGGWAAKELCERGLKVLVIERGQHVEHGADYNDMQEVWEVENRGRIPEEELDEHYQVQRGCYALNTANKHLFVKDSDHPYETPEGKPFAWLRGYHLGGRSLLWARHSYRWSEMDFEANKKDGYGVDWPIRYGDLAPWYDHVERFAGITGEKMGLAHLPDGEFQPAMPLNCAESDFKSHIEENYPGRTLIMGRIAHLTQPTQEQQSLGRGSCQYRDLCYRGCSFGAYFSALSATLPAAERTGNLTVVTDAIGHSVVYDPSTGKASGVRVVDYHTKEGRTYTARMVFLCASAIGSALVMLNSTSERFPNGIANRSGALGRHLMDHISGIRAGGIYPGHEDQYYSGKRPGGFYIPRYRNLPGQEEENFVRGFGIQGGIGRMNWSRAGGRPGIGAELKESLRTPGAWRVGLSGFGEMLPDPNNRVSLHPNKVDKWGIPLPVIDCAYGENEMKIVERCKADIVAMLESAGVQNIEVGGDPAPPGYGIHEMGTARMGRDPSTSVLNGWNQAHDVPNLFVTDGACMTSSACQNPSLTYMAVTARAANHAADLLQEGVL</sequence>
<dbReference type="PANTHER" id="PTHR42784:SF1">
    <property type="entry name" value="PYRANOSE 2-OXIDASE"/>
    <property type="match status" value="1"/>
</dbReference>
<evidence type="ECO:0000313" key="8">
    <source>
        <dbReference type="EMBL" id="GGH96987.1"/>
    </source>
</evidence>
<accession>A0A8J3A1Y2</accession>
<keyword evidence="11" id="KW-1185">Reference proteome</keyword>
<dbReference type="SUPFAM" id="SSF54373">
    <property type="entry name" value="FAD-linked reductases, C-terminal domain"/>
    <property type="match status" value="1"/>
</dbReference>
<dbReference type="InterPro" id="IPR007867">
    <property type="entry name" value="GMC_OxRtase_C"/>
</dbReference>
<evidence type="ECO:0000256" key="2">
    <source>
        <dbReference type="ARBA" id="ARBA00010790"/>
    </source>
</evidence>
<dbReference type="PANTHER" id="PTHR42784">
    <property type="entry name" value="PYRANOSE 2-OXIDASE"/>
    <property type="match status" value="1"/>
</dbReference>
<dbReference type="Proteomes" id="UP000818603">
    <property type="component" value="Unassembled WGS sequence"/>
</dbReference>
<dbReference type="InterPro" id="IPR051473">
    <property type="entry name" value="P2Ox-like"/>
</dbReference>
<dbReference type="EMBL" id="VCJR02000002">
    <property type="protein sequence ID" value="NHK27939.1"/>
    <property type="molecule type" value="Genomic_DNA"/>
</dbReference>
<reference evidence="8" key="3">
    <citation type="submission" date="2020-09" db="EMBL/GenBank/DDBJ databases">
        <authorList>
            <person name="Sun Q."/>
            <person name="Zhou Y."/>
        </authorList>
    </citation>
    <scope>NUCLEOTIDE SEQUENCE</scope>
    <source>
        <strain evidence="8">CGMCC 1.14984</strain>
    </source>
</reference>
<gene>
    <name evidence="9" type="ORF">FF098_008495</name>
    <name evidence="8" type="ORF">GCM10011355_17110</name>
</gene>
<feature type="domain" description="Glucose-methanol-choline oxidoreductase N-terminal" evidence="6">
    <location>
        <begin position="69"/>
        <end position="336"/>
    </location>
</feature>
<comment type="similarity">
    <text evidence="2">Belongs to the GMC oxidoreductase family.</text>
</comment>
<dbReference type="Proteomes" id="UP000621856">
    <property type="component" value="Unassembled WGS sequence"/>
</dbReference>
<evidence type="ECO:0000313" key="11">
    <source>
        <dbReference type="Proteomes" id="UP000818603"/>
    </source>
</evidence>
<dbReference type="AlphaFoldDB" id="A0A8J3A1Y2"/>
<comment type="caution">
    <text evidence="8">The sequence shown here is derived from an EMBL/GenBank/DDBJ whole genome shotgun (WGS) entry which is preliminary data.</text>
</comment>
<evidence type="ECO:0000256" key="4">
    <source>
        <dbReference type="ARBA" id="ARBA00022827"/>
    </source>
</evidence>
<protein>
    <submittedName>
        <fullName evidence="8">GMC family oxidoreductase</fullName>
    </submittedName>
</protein>
<keyword evidence="4" id="KW-0274">FAD</keyword>
<dbReference type="InterPro" id="IPR036188">
    <property type="entry name" value="FAD/NAD-bd_sf"/>
</dbReference>
<evidence type="ECO:0000256" key="1">
    <source>
        <dbReference type="ARBA" id="ARBA00001974"/>
    </source>
</evidence>
<dbReference type="EMBL" id="BMGZ01000002">
    <property type="protein sequence ID" value="GGH96987.1"/>
    <property type="molecule type" value="Genomic_DNA"/>
</dbReference>
<evidence type="ECO:0000256" key="5">
    <source>
        <dbReference type="ARBA" id="ARBA00023002"/>
    </source>
</evidence>
<organism evidence="8 10">
    <name type="scientific">Aquisalinus luteolus</name>
    <dbReference type="NCBI Taxonomy" id="1566827"/>
    <lineage>
        <taxon>Bacteria</taxon>
        <taxon>Pseudomonadati</taxon>
        <taxon>Pseudomonadota</taxon>
        <taxon>Alphaproteobacteria</taxon>
        <taxon>Parvularculales</taxon>
        <taxon>Parvularculaceae</taxon>
        <taxon>Aquisalinus</taxon>
    </lineage>
</organism>
<dbReference type="Pfam" id="PF05199">
    <property type="entry name" value="GMC_oxred_C"/>
    <property type="match status" value="1"/>
</dbReference>
<evidence type="ECO:0000259" key="6">
    <source>
        <dbReference type="Pfam" id="PF00732"/>
    </source>
</evidence>
<evidence type="ECO:0000313" key="9">
    <source>
        <dbReference type="EMBL" id="NHK27939.1"/>
    </source>
</evidence>
<dbReference type="SUPFAM" id="SSF51905">
    <property type="entry name" value="FAD/NAD(P)-binding domain"/>
    <property type="match status" value="1"/>
</dbReference>
<keyword evidence="3" id="KW-0285">Flavoprotein</keyword>
<evidence type="ECO:0000256" key="3">
    <source>
        <dbReference type="ARBA" id="ARBA00022630"/>
    </source>
</evidence>
<dbReference type="GO" id="GO:0016614">
    <property type="term" value="F:oxidoreductase activity, acting on CH-OH group of donors"/>
    <property type="evidence" value="ECO:0007669"/>
    <property type="project" value="InterPro"/>
</dbReference>
<dbReference type="Gene3D" id="3.50.50.60">
    <property type="entry name" value="FAD/NAD(P)-binding domain"/>
    <property type="match status" value="2"/>
</dbReference>
<feature type="domain" description="Glucose-methanol-choline oxidoreductase C-terminal" evidence="7">
    <location>
        <begin position="427"/>
        <end position="546"/>
    </location>
</feature>
<evidence type="ECO:0000259" key="7">
    <source>
        <dbReference type="Pfam" id="PF05199"/>
    </source>
</evidence>
<comment type="cofactor">
    <cofactor evidence="1">
        <name>FAD</name>
        <dbReference type="ChEBI" id="CHEBI:57692"/>
    </cofactor>
</comment>
<evidence type="ECO:0000313" key="10">
    <source>
        <dbReference type="Proteomes" id="UP000621856"/>
    </source>
</evidence>
<reference evidence="8" key="1">
    <citation type="journal article" date="2014" name="Int. J. Syst. Evol. Microbiol.">
        <title>Complete genome sequence of Corynebacterium casei LMG S-19264T (=DSM 44701T), isolated from a smear-ripened cheese.</title>
        <authorList>
            <consortium name="US DOE Joint Genome Institute (JGI-PGF)"/>
            <person name="Walter F."/>
            <person name="Albersmeier A."/>
            <person name="Kalinowski J."/>
            <person name="Ruckert C."/>
        </authorList>
    </citation>
    <scope>NUCLEOTIDE SEQUENCE</scope>
    <source>
        <strain evidence="8">CGMCC 1.14984</strain>
    </source>
</reference>
<dbReference type="Pfam" id="PF00732">
    <property type="entry name" value="GMC_oxred_N"/>
    <property type="match status" value="1"/>
</dbReference>
<name>A0A8J3A1Y2_9PROT</name>
<reference evidence="9 11" key="2">
    <citation type="submission" date="2020-02" db="EMBL/GenBank/DDBJ databases">
        <title>Genome sequence of Parvularcula flava strain NH6-79.</title>
        <authorList>
            <person name="Abdul Karim M.H."/>
            <person name="Lam M.Q."/>
            <person name="Chen S.J."/>
            <person name="Yahya A."/>
            <person name="Shahir S."/>
            <person name="Shamsir M.S."/>
            <person name="Chong C.S."/>
        </authorList>
    </citation>
    <scope>NUCLEOTIDE SEQUENCE [LARGE SCALE GENOMIC DNA]</scope>
    <source>
        <strain evidence="9 11">NH6-79</strain>
    </source>
</reference>
<proteinExistence type="inferred from homology"/>
<dbReference type="RefSeq" id="WP_155139540.1">
    <property type="nucleotide sequence ID" value="NZ_BMGZ01000002.1"/>
</dbReference>
<dbReference type="GO" id="GO:0050660">
    <property type="term" value="F:flavin adenine dinucleotide binding"/>
    <property type="evidence" value="ECO:0007669"/>
    <property type="project" value="InterPro"/>
</dbReference>